<dbReference type="EC" id="2.3.2.31" evidence="2"/>
<proteinExistence type="predicted"/>
<dbReference type="OrthoDB" id="1431934at2759"/>
<gene>
    <name evidence="12" type="ORF">LY89DRAFT_626540</name>
</gene>
<dbReference type="InterPro" id="IPR002867">
    <property type="entry name" value="IBR_dom"/>
</dbReference>
<keyword evidence="3" id="KW-0808">Transferase</keyword>
<dbReference type="GO" id="GO:0008270">
    <property type="term" value="F:zinc ion binding"/>
    <property type="evidence" value="ECO:0007669"/>
    <property type="project" value="UniProtKB-KW"/>
</dbReference>
<dbReference type="GeneID" id="28820837"/>
<dbReference type="AlphaFoldDB" id="A0A194WSK4"/>
<dbReference type="SUPFAM" id="SSF57850">
    <property type="entry name" value="RING/U-box"/>
    <property type="match status" value="2"/>
</dbReference>
<keyword evidence="4" id="KW-0479">Metal-binding</keyword>
<dbReference type="EMBL" id="KQ947428">
    <property type="protein sequence ID" value="KUJ10938.1"/>
    <property type="molecule type" value="Genomic_DNA"/>
</dbReference>
<dbReference type="InParanoid" id="A0A194WSK4"/>
<dbReference type="RefSeq" id="XP_018065293.1">
    <property type="nucleotide sequence ID" value="XM_018211111.1"/>
</dbReference>
<evidence type="ECO:0000313" key="12">
    <source>
        <dbReference type="EMBL" id="KUJ10938.1"/>
    </source>
</evidence>
<keyword evidence="5" id="KW-0677">Repeat</keyword>
<evidence type="ECO:0000256" key="1">
    <source>
        <dbReference type="ARBA" id="ARBA00001798"/>
    </source>
</evidence>
<evidence type="ECO:0000256" key="8">
    <source>
        <dbReference type="ARBA" id="ARBA00022833"/>
    </source>
</evidence>
<dbReference type="GO" id="GO:0061630">
    <property type="term" value="F:ubiquitin protein ligase activity"/>
    <property type="evidence" value="ECO:0007669"/>
    <property type="project" value="UniProtKB-EC"/>
</dbReference>
<evidence type="ECO:0000256" key="5">
    <source>
        <dbReference type="ARBA" id="ARBA00022737"/>
    </source>
</evidence>
<keyword evidence="13" id="KW-1185">Reference proteome</keyword>
<dbReference type="PROSITE" id="PS51873">
    <property type="entry name" value="TRIAD"/>
    <property type="match status" value="1"/>
</dbReference>
<accession>A0A194WSK4</accession>
<dbReference type="InterPro" id="IPR013083">
    <property type="entry name" value="Znf_RING/FYVE/PHD"/>
</dbReference>
<evidence type="ECO:0000313" key="13">
    <source>
        <dbReference type="Proteomes" id="UP000070700"/>
    </source>
</evidence>
<evidence type="ECO:0000259" key="11">
    <source>
        <dbReference type="PROSITE" id="PS51873"/>
    </source>
</evidence>
<dbReference type="InterPro" id="IPR017907">
    <property type="entry name" value="Znf_RING_CS"/>
</dbReference>
<feature type="domain" description="RING-type" evidence="11">
    <location>
        <begin position="790"/>
        <end position="1010"/>
    </location>
</feature>
<name>A0A194WSK4_MOLSC</name>
<dbReference type="PROSITE" id="PS00518">
    <property type="entry name" value="ZF_RING_1"/>
    <property type="match status" value="1"/>
</dbReference>
<organism evidence="12 13">
    <name type="scientific">Mollisia scopiformis</name>
    <name type="common">Conifer needle endophyte fungus</name>
    <name type="synonym">Phialocephala scopiformis</name>
    <dbReference type="NCBI Taxonomy" id="149040"/>
    <lineage>
        <taxon>Eukaryota</taxon>
        <taxon>Fungi</taxon>
        <taxon>Dikarya</taxon>
        <taxon>Ascomycota</taxon>
        <taxon>Pezizomycotina</taxon>
        <taxon>Leotiomycetes</taxon>
        <taxon>Helotiales</taxon>
        <taxon>Mollisiaceae</taxon>
        <taxon>Mollisia</taxon>
    </lineage>
</organism>
<dbReference type="Pfam" id="PF22191">
    <property type="entry name" value="IBR_1"/>
    <property type="match status" value="1"/>
</dbReference>
<sequence length="1029" mass="117620">MEPTRPIWAEFMNGSSQRDDSFLNEDLILPDDDPEVSWALSVVQYGAETRASTSVLEPHDGDYEDIIHRLDPGLSEPGSSIEESCEAALSWQTQDYGDEEHGLQQTVDADPSTTRAGNAQTLRQTELFRQVQAQAQTIQYLRQALAEQSKTFEKASDVSRYRQTRDFEDDRRRFQQILPGLGGIAEETNARIQDTEAADEEPREASSQGTSATETEHAACQSVQCQDCMETIQSLRKMLAEQVSNAEEANHQALSKSVAYWQIQEHERTIQRLKQTLAEQTSAAEKSQENFHSELYARNREHQNELPQLRDMIPEEGPPVSELPETAQRQGDFDPELHVQLHGANTKEDKFLILSSDQEGSQESAIQLLRKQMKAKDAKFSTLAACFNEKDQELFASLEKNKVLTNHNKDLQARVTELESALLPSVQHASQDTKILLEDLEKLKAERVEMIETLQEVQEVLEMREFEVEHLGEVLEEQKQKLEKFDVCHPATLRSLLMMRHVEQASVEDVDEEASDYYGSMLTWVPTGLPQDQLDKRCSSNEIQRLAKLLPQGASFNNFYERLKLDICSVCSKAKFKVRLDTHPRHQSLKWLHEYVVPSRYFTCCEDKVCKKCFEKHILETVEFKWWNRLDTLQWFKCPRAGCEEALGIRCEADMYICLERILGRDADNSVKMYTKALAFRRALKALEPQPSEEALTKASNLTRALVASGHMYSPFDSRFDSKDPDETGCIPDFNPGTVYLAAVDHVSSPIPLFPKLFRRKSSPQECMTCSKRFFDIDYGSTHSWKSMCSNFPGPWVLGILLFPTSENQKCNHDFEVCRVCTAEYIRNVLVSGGPSACENVTCPQCNRKLMYEEIIQLTDSKTAAKYEKFLIQSYLSKEENFRWCLNPICTNGQLYDHSPFDPQITCEECDFEMCYQHSMPWHEGLTCAEYDSQRDHGDPSYAQTREWIRTNTKPCPNGDCRTDIQKGEACFHMTCTQCRHEFCWQCLASWSDINVRGQQGHNEGCFFRTSDIGPMGLRGENLEAALGD</sequence>
<dbReference type="KEGG" id="psco:LY89DRAFT_626540"/>
<dbReference type="InterPro" id="IPR031127">
    <property type="entry name" value="E3_UB_ligase_RBR"/>
</dbReference>
<evidence type="ECO:0000256" key="4">
    <source>
        <dbReference type="ARBA" id="ARBA00022723"/>
    </source>
</evidence>
<dbReference type="SMART" id="SM00647">
    <property type="entry name" value="IBR"/>
    <property type="match status" value="2"/>
</dbReference>
<feature type="coiled-coil region" evidence="9">
    <location>
        <begin position="229"/>
        <end position="290"/>
    </location>
</feature>
<evidence type="ECO:0000256" key="9">
    <source>
        <dbReference type="SAM" id="Coils"/>
    </source>
</evidence>
<dbReference type="PANTHER" id="PTHR11685">
    <property type="entry name" value="RBR FAMILY RING FINGER AND IBR DOMAIN-CONTAINING"/>
    <property type="match status" value="1"/>
</dbReference>
<feature type="region of interest" description="Disordered" evidence="10">
    <location>
        <begin position="183"/>
        <end position="215"/>
    </location>
</feature>
<keyword evidence="6" id="KW-0863">Zinc-finger</keyword>
<protein>
    <recommendedName>
        <fullName evidence="2">RBR-type E3 ubiquitin transferase</fullName>
        <ecNumber evidence="2">2.3.2.31</ecNumber>
    </recommendedName>
</protein>
<comment type="catalytic activity">
    <reaction evidence="1">
        <text>[E2 ubiquitin-conjugating enzyme]-S-ubiquitinyl-L-cysteine + [acceptor protein]-L-lysine = [E2 ubiquitin-conjugating enzyme]-L-cysteine + [acceptor protein]-N(6)-ubiquitinyl-L-lysine.</text>
        <dbReference type="EC" id="2.3.2.31"/>
    </reaction>
</comment>
<keyword evidence="8" id="KW-0862">Zinc</keyword>
<reference evidence="12 13" key="1">
    <citation type="submission" date="2015-10" db="EMBL/GenBank/DDBJ databases">
        <title>Full genome of DAOMC 229536 Phialocephala scopiformis, a fungal endophyte of spruce producing the potent anti-insectan compound rugulosin.</title>
        <authorList>
            <consortium name="DOE Joint Genome Institute"/>
            <person name="Walker A.K."/>
            <person name="Frasz S.L."/>
            <person name="Seifert K.A."/>
            <person name="Miller J.D."/>
            <person name="Mondo S.J."/>
            <person name="Labutti K."/>
            <person name="Lipzen A."/>
            <person name="Dockter R."/>
            <person name="Kennedy M."/>
            <person name="Grigoriev I.V."/>
            <person name="Spatafora J.W."/>
        </authorList>
    </citation>
    <scope>NUCLEOTIDE SEQUENCE [LARGE SCALE GENOMIC DNA]</scope>
    <source>
        <strain evidence="12 13">CBS 120377</strain>
    </source>
</reference>
<evidence type="ECO:0000256" key="2">
    <source>
        <dbReference type="ARBA" id="ARBA00012251"/>
    </source>
</evidence>
<evidence type="ECO:0000256" key="3">
    <source>
        <dbReference type="ARBA" id="ARBA00022679"/>
    </source>
</evidence>
<dbReference type="Proteomes" id="UP000070700">
    <property type="component" value="Unassembled WGS sequence"/>
</dbReference>
<dbReference type="STRING" id="149040.A0A194WSK4"/>
<feature type="coiled-coil region" evidence="9">
    <location>
        <begin position="401"/>
        <end position="460"/>
    </location>
</feature>
<dbReference type="Pfam" id="PF01485">
    <property type="entry name" value="IBR"/>
    <property type="match status" value="1"/>
</dbReference>
<dbReference type="InterPro" id="IPR044066">
    <property type="entry name" value="TRIAD_supradom"/>
</dbReference>
<evidence type="ECO:0000256" key="7">
    <source>
        <dbReference type="ARBA" id="ARBA00022786"/>
    </source>
</evidence>
<evidence type="ECO:0000256" key="10">
    <source>
        <dbReference type="SAM" id="MobiDB-lite"/>
    </source>
</evidence>
<dbReference type="Gene3D" id="3.30.40.10">
    <property type="entry name" value="Zinc/RING finger domain, C3HC4 (zinc finger)"/>
    <property type="match status" value="1"/>
</dbReference>
<evidence type="ECO:0000256" key="6">
    <source>
        <dbReference type="ARBA" id="ARBA00022771"/>
    </source>
</evidence>
<keyword evidence="9" id="KW-0175">Coiled coil</keyword>
<dbReference type="CDD" id="cd20335">
    <property type="entry name" value="BRcat_RBR"/>
    <property type="match status" value="1"/>
</dbReference>
<keyword evidence="7" id="KW-0833">Ubl conjugation pathway</keyword>
<dbReference type="Gene3D" id="1.20.120.1750">
    <property type="match status" value="1"/>
</dbReference>
<dbReference type="GO" id="GO:0016567">
    <property type="term" value="P:protein ubiquitination"/>
    <property type="evidence" value="ECO:0007669"/>
    <property type="project" value="InterPro"/>
</dbReference>